<protein>
    <submittedName>
        <fullName evidence="3">Uncharacterized protein LOC111013278</fullName>
    </submittedName>
</protein>
<dbReference type="RefSeq" id="XP_022143399.1">
    <property type="nucleotide sequence ID" value="XM_022287707.1"/>
</dbReference>
<dbReference type="AlphaFoldDB" id="A0A6J1CP71"/>
<dbReference type="OrthoDB" id="1715963at2759"/>
<feature type="chain" id="PRO_5026722072" evidence="1">
    <location>
        <begin position="25"/>
        <end position="118"/>
    </location>
</feature>
<sequence>MATAAVMIPTVMALAILLPNPIDCDALTTSKRLLNNETWGNHKRLIGDEDIGSEFLMELHLSRILAESLRFQTMTTPNANMGSVRDCERPPRYDSCLGEKRNTPPAENCGTFNRANPC</sequence>
<evidence type="ECO:0000256" key="1">
    <source>
        <dbReference type="SAM" id="SignalP"/>
    </source>
</evidence>
<organism evidence="2 3">
    <name type="scientific">Momordica charantia</name>
    <name type="common">Bitter gourd</name>
    <name type="synonym">Balsam pear</name>
    <dbReference type="NCBI Taxonomy" id="3673"/>
    <lineage>
        <taxon>Eukaryota</taxon>
        <taxon>Viridiplantae</taxon>
        <taxon>Streptophyta</taxon>
        <taxon>Embryophyta</taxon>
        <taxon>Tracheophyta</taxon>
        <taxon>Spermatophyta</taxon>
        <taxon>Magnoliopsida</taxon>
        <taxon>eudicotyledons</taxon>
        <taxon>Gunneridae</taxon>
        <taxon>Pentapetalae</taxon>
        <taxon>rosids</taxon>
        <taxon>fabids</taxon>
        <taxon>Cucurbitales</taxon>
        <taxon>Cucurbitaceae</taxon>
        <taxon>Momordiceae</taxon>
        <taxon>Momordica</taxon>
    </lineage>
</organism>
<proteinExistence type="predicted"/>
<dbReference type="KEGG" id="mcha:111013278"/>
<dbReference type="GeneID" id="111013278"/>
<reference evidence="3" key="1">
    <citation type="submission" date="2025-08" db="UniProtKB">
        <authorList>
            <consortium name="RefSeq"/>
        </authorList>
    </citation>
    <scope>IDENTIFICATION</scope>
    <source>
        <strain evidence="3">OHB3-1</strain>
    </source>
</reference>
<dbReference type="Proteomes" id="UP000504603">
    <property type="component" value="Unplaced"/>
</dbReference>
<gene>
    <name evidence="3" type="primary">LOC111013278</name>
</gene>
<evidence type="ECO:0000313" key="3">
    <source>
        <dbReference type="RefSeq" id="XP_022143399.1"/>
    </source>
</evidence>
<accession>A0A6J1CP71</accession>
<keyword evidence="1" id="KW-0732">Signal</keyword>
<name>A0A6J1CP71_MOMCH</name>
<evidence type="ECO:0000313" key="2">
    <source>
        <dbReference type="Proteomes" id="UP000504603"/>
    </source>
</evidence>
<feature type="signal peptide" evidence="1">
    <location>
        <begin position="1"/>
        <end position="24"/>
    </location>
</feature>
<keyword evidence="2" id="KW-1185">Reference proteome</keyword>